<feature type="compositionally biased region" description="Pro residues" evidence="1">
    <location>
        <begin position="49"/>
        <end position="64"/>
    </location>
</feature>
<feature type="compositionally biased region" description="Low complexity" evidence="1">
    <location>
        <begin position="65"/>
        <end position="112"/>
    </location>
</feature>
<feature type="compositionally biased region" description="Low complexity" evidence="1">
    <location>
        <begin position="1"/>
        <end position="10"/>
    </location>
</feature>
<evidence type="ECO:0000313" key="2">
    <source>
        <dbReference type="EMBL" id="KZL65073.1"/>
    </source>
</evidence>
<proteinExistence type="predicted"/>
<feature type="region of interest" description="Disordered" evidence="1">
    <location>
        <begin position="1"/>
        <end position="112"/>
    </location>
</feature>
<reference evidence="2 3" key="1">
    <citation type="submission" date="2015-06" db="EMBL/GenBank/DDBJ databases">
        <title>Survival trade-offs in plant roots during colonization by closely related pathogenic and mutualistic fungi.</title>
        <authorList>
            <person name="Hacquard S."/>
            <person name="Kracher B."/>
            <person name="Hiruma K."/>
            <person name="Weinman A."/>
            <person name="Muench P."/>
            <person name="Garrido Oter R."/>
            <person name="Ver Loren van Themaat E."/>
            <person name="Dallerey J.-F."/>
            <person name="Damm U."/>
            <person name="Henrissat B."/>
            <person name="Lespinet O."/>
            <person name="Thon M."/>
            <person name="Kemen E."/>
            <person name="McHardy A.C."/>
            <person name="Schulze-Lefert P."/>
            <person name="O'Connell R.J."/>
        </authorList>
    </citation>
    <scope>NUCLEOTIDE SEQUENCE [LARGE SCALE GENOMIC DNA]</scope>
    <source>
        <strain evidence="2 3">0861</strain>
    </source>
</reference>
<evidence type="ECO:0000256" key="1">
    <source>
        <dbReference type="SAM" id="MobiDB-lite"/>
    </source>
</evidence>
<accession>A0A161W1Q4</accession>
<feature type="non-terminal residue" evidence="2">
    <location>
        <position position="1"/>
    </location>
</feature>
<dbReference type="AlphaFoldDB" id="A0A161W1Q4"/>
<sequence>LSSVSTSGSLPSPPRTILARRGMPKTRPSRNSCRLLSNAVDTSTARRPPSSPTPNARVPPPPPCSAAAQPRSRASPTSSSTTSSPPSSAWSASTPSSLSARPCSSRTARSANATATLTRRLATAASKVSGVSFLGAMPQAADRANQIFLVFRSGNLSFFGKHPFFLLCGSKGANIARLLFFFSWDGNEMIIASPPPPRPLIGLNLFSLDKVDRQNQYLTPPFSLHFRRALVVFLVVREDGGLTTLDAWKRNFWTEIFEAKSLLCDGHTLSHFSLSYTSVISPLEPNR</sequence>
<evidence type="ECO:0000313" key="3">
    <source>
        <dbReference type="Proteomes" id="UP000076552"/>
    </source>
</evidence>
<comment type="caution">
    <text evidence="2">The sequence shown here is derived from an EMBL/GenBank/DDBJ whole genome shotgun (WGS) entry which is preliminary data.</text>
</comment>
<protein>
    <submittedName>
        <fullName evidence="2">Uncharacterized protein</fullName>
    </submittedName>
</protein>
<gene>
    <name evidence="2" type="ORF">CT0861_12331</name>
</gene>
<dbReference type="Proteomes" id="UP000076552">
    <property type="component" value="Unassembled WGS sequence"/>
</dbReference>
<keyword evidence="3" id="KW-1185">Reference proteome</keyword>
<feature type="compositionally biased region" description="Polar residues" evidence="1">
    <location>
        <begin position="29"/>
        <end position="41"/>
    </location>
</feature>
<name>A0A161W1Q4_9PEZI</name>
<dbReference type="EMBL" id="LFIV01000242">
    <property type="protein sequence ID" value="KZL65073.1"/>
    <property type="molecule type" value="Genomic_DNA"/>
</dbReference>
<organism evidence="2 3">
    <name type="scientific">Colletotrichum tofieldiae</name>
    <dbReference type="NCBI Taxonomy" id="708197"/>
    <lineage>
        <taxon>Eukaryota</taxon>
        <taxon>Fungi</taxon>
        <taxon>Dikarya</taxon>
        <taxon>Ascomycota</taxon>
        <taxon>Pezizomycotina</taxon>
        <taxon>Sordariomycetes</taxon>
        <taxon>Hypocreomycetidae</taxon>
        <taxon>Glomerellales</taxon>
        <taxon>Glomerellaceae</taxon>
        <taxon>Colletotrichum</taxon>
        <taxon>Colletotrichum spaethianum species complex</taxon>
    </lineage>
</organism>